<keyword evidence="1" id="KW-0732">Signal</keyword>
<name>A0A4Y9S8S5_9BURK</name>
<protein>
    <submittedName>
        <fullName evidence="2">Uncharacterized protein</fullName>
    </submittedName>
</protein>
<evidence type="ECO:0000313" key="2">
    <source>
        <dbReference type="EMBL" id="TFW18036.1"/>
    </source>
</evidence>
<evidence type="ECO:0000313" key="3">
    <source>
        <dbReference type="Proteomes" id="UP000297729"/>
    </source>
</evidence>
<dbReference type="RefSeq" id="WP_135203220.1">
    <property type="nucleotide sequence ID" value="NZ_SPVG01000191.1"/>
</dbReference>
<comment type="caution">
    <text evidence="2">The sequence shown here is derived from an EMBL/GenBank/DDBJ whole genome shotgun (WGS) entry which is preliminary data.</text>
</comment>
<evidence type="ECO:0000256" key="1">
    <source>
        <dbReference type="SAM" id="SignalP"/>
    </source>
</evidence>
<dbReference type="EMBL" id="SPVG01000191">
    <property type="protein sequence ID" value="TFW18036.1"/>
    <property type="molecule type" value="Genomic_DNA"/>
</dbReference>
<accession>A0A4Y9S8S5</accession>
<feature type="signal peptide" evidence="1">
    <location>
        <begin position="1"/>
        <end position="21"/>
    </location>
</feature>
<reference evidence="2 3" key="1">
    <citation type="submission" date="2019-03" db="EMBL/GenBank/DDBJ databases">
        <title>Draft Genome Sequence of Duganella callidus sp. nov., a Novel Duganella Species Isolated from Cultivated Soil.</title>
        <authorList>
            <person name="Raths R."/>
            <person name="Peta V."/>
            <person name="Bucking H."/>
        </authorList>
    </citation>
    <scope>NUCLEOTIDE SEQUENCE [LARGE SCALE GENOMIC DNA]</scope>
    <source>
        <strain evidence="2 3">DN04</strain>
    </source>
</reference>
<proteinExistence type="predicted"/>
<sequence length="126" mass="13901">MKIALKIMMCLPMLWATSAYSTSPCEGDACIDAASASFIAPYDVFEAKCSAVKPELHARYSAIVAYFIRNEDTVLLKKLRESNVYAAVRSEFEAEVAAMSASRLAKACEGFLKEPSFEVNQPTHQH</sequence>
<gene>
    <name evidence="2" type="ORF">E4L98_19585</name>
</gene>
<keyword evidence="3" id="KW-1185">Reference proteome</keyword>
<organism evidence="2 3">
    <name type="scientific">Duganella callida</name>
    <dbReference type="NCBI Taxonomy" id="2561932"/>
    <lineage>
        <taxon>Bacteria</taxon>
        <taxon>Pseudomonadati</taxon>
        <taxon>Pseudomonadota</taxon>
        <taxon>Betaproteobacteria</taxon>
        <taxon>Burkholderiales</taxon>
        <taxon>Oxalobacteraceae</taxon>
        <taxon>Telluria group</taxon>
        <taxon>Duganella</taxon>
    </lineage>
</organism>
<dbReference type="AlphaFoldDB" id="A0A4Y9S8S5"/>
<feature type="chain" id="PRO_5021353332" evidence="1">
    <location>
        <begin position="22"/>
        <end position="126"/>
    </location>
</feature>
<dbReference type="Proteomes" id="UP000297729">
    <property type="component" value="Unassembled WGS sequence"/>
</dbReference>